<feature type="domain" description="Timeless N-terminal" evidence="5">
    <location>
        <begin position="29"/>
        <end position="290"/>
    </location>
</feature>
<comment type="caution">
    <text evidence="6">The sequence shown here is derived from an EMBL/GenBank/DDBJ whole genome shotgun (WGS) entry which is preliminary data.</text>
</comment>
<dbReference type="GO" id="GO:0043111">
    <property type="term" value="P:replication fork arrest"/>
    <property type="evidence" value="ECO:0007669"/>
    <property type="project" value="TreeGrafter"/>
</dbReference>
<feature type="region of interest" description="Disordered" evidence="4">
    <location>
        <begin position="1131"/>
        <end position="1160"/>
    </location>
</feature>
<keyword evidence="3" id="KW-0131">Cell cycle</keyword>
<organism evidence="6 7">
    <name type="scientific">[Myrmecia] bisecta</name>
    <dbReference type="NCBI Taxonomy" id="41462"/>
    <lineage>
        <taxon>Eukaryota</taxon>
        <taxon>Viridiplantae</taxon>
        <taxon>Chlorophyta</taxon>
        <taxon>core chlorophytes</taxon>
        <taxon>Trebouxiophyceae</taxon>
        <taxon>Trebouxiales</taxon>
        <taxon>Trebouxiaceae</taxon>
        <taxon>Myrmecia</taxon>
    </lineage>
</organism>
<dbReference type="GO" id="GO:0000076">
    <property type="term" value="P:DNA replication checkpoint signaling"/>
    <property type="evidence" value="ECO:0007669"/>
    <property type="project" value="TreeGrafter"/>
</dbReference>
<feature type="region of interest" description="Disordered" evidence="4">
    <location>
        <begin position="571"/>
        <end position="664"/>
    </location>
</feature>
<reference evidence="6 7" key="1">
    <citation type="journal article" date="2024" name="Nat. Commun.">
        <title>Phylogenomics reveals the evolutionary origins of lichenization in chlorophyte algae.</title>
        <authorList>
            <person name="Puginier C."/>
            <person name="Libourel C."/>
            <person name="Otte J."/>
            <person name="Skaloud P."/>
            <person name="Haon M."/>
            <person name="Grisel S."/>
            <person name="Petersen M."/>
            <person name="Berrin J.G."/>
            <person name="Delaux P.M."/>
            <person name="Dal Grande F."/>
            <person name="Keller J."/>
        </authorList>
    </citation>
    <scope>NUCLEOTIDE SEQUENCE [LARGE SCALE GENOMIC DNA]</scope>
    <source>
        <strain evidence="6 7">SAG 2043</strain>
    </source>
</reference>
<dbReference type="EMBL" id="JALJOR010000001">
    <property type="protein sequence ID" value="KAK9830387.1"/>
    <property type="molecule type" value="Genomic_DNA"/>
</dbReference>
<feature type="compositionally biased region" description="Basic residues" evidence="4">
    <location>
        <begin position="1008"/>
        <end position="1017"/>
    </location>
</feature>
<feature type="compositionally biased region" description="Acidic residues" evidence="4">
    <location>
        <begin position="1189"/>
        <end position="1201"/>
    </location>
</feature>
<dbReference type="GO" id="GO:0003677">
    <property type="term" value="F:DNA binding"/>
    <property type="evidence" value="ECO:0007669"/>
    <property type="project" value="TreeGrafter"/>
</dbReference>
<evidence type="ECO:0000313" key="6">
    <source>
        <dbReference type="EMBL" id="KAK9830387.1"/>
    </source>
</evidence>
<name>A0AAW1RAK0_9CHLO</name>
<dbReference type="InterPro" id="IPR006906">
    <property type="entry name" value="Timeless_N"/>
</dbReference>
<sequence>MGEPLDLELLISVTAGLGSFQEDEGGNEVYVKDDDCAACLRDLQRFLRQDDPQEREAFLALGKHNIAKTDLVPIIVTYPTDTELVYNALKVVTFMTMPVDALSDNRTLQVEYMQQVKEAFLGQDAMAVVVGLVADPLGRHPRMNEKDVLIVQLVIAFIRNLLCVPDRAADAGSKGDHKTRLRQELLERLFEDHVMELLILIAQHMHEHPFKKEAPLLLQIFHEIFKGIDPKEMLQATYTPPATRVSAKERPHGAGIATEKAILQREQRMIKASLQSRPMVRHARFGGVYVRRHVDDAMQTVLHSAHGGGLPSVARQARAKAATQVVEAEPRAKLAARLLVRMREYAEQFLEVSYDIMMGILRKDLEPGLNISRLDRVDFLRFLRLAHFFTAFLRMRQERDYKAQHAAKKAAPAAAPGPEADAEAAKAALSPFACISATMGFETFHMVQVLWLGIIDMPTKSEEKDWELQHASLSLLKEMLFTLDLATFAGNASDKKAADRLQRRLLHDDMKESGLLPVLGRLIKGFHYKFQPRSHAADLVEAIHVVLRMLDRLNTKEAGGFLVKRKAAVRRRKLPKTPAPAPPADPDAEANGETPGPAGDRPEGAPSAEKATPAPRAIPPEDGDAASAAGDSPASGSGQEREEQGTIAGGRVGDPFEEIEEEEEMEAARRRVKEVAYDVKQRVRQELAFPAVVHFYTWLLQGYSTNSTFLNHCILGFLKRIAHPDHLNLEPMLYQLSVLRLFHEILADDLFRKVPHAPELLHFCIGVTRNLFARLVPALPKAPDKGDELGDDMEVDVEGGDLHDKQEAEQRAAKEAKVKEGASSMMFIELMFWKNAKDSEQVRDEYNWKHLYDWEARQRDALHSLRNDQSDGELPGVGPARKRNGAFSLASRFSDAQLKQLRDLFEEHSAKKGYAAIIAEELGGGLKRSQVARQLKAMGFKQGVLTDTQKARLLELYEEFKYDKKYLTLIAEQLPGGWRKGQVGSQLRKLGLTKQRAPRAEGAGTGGKGKKVKKIKMPKVGADGQLLSSSESSSGSSSAGSGSDGSGSDGSGSASSGSDSDAEPQDGGKVAKKAKQARVVVELGDNAKRAQSGEPGKRAAKKAKAGEGSAQAGVSGVQQDVLAAIKARRMRKQVPAQDQPGVQQPAADVDMADAPASADDELLALLEDEVAAGATQAPAAAAPAPAGQTDEDLLQDLLDEGDNGRNTETLPLRESVDAGNRPASELVAQPVAKRRILKKAVEPLATAAAAYEDLEDF</sequence>
<feature type="region of interest" description="Disordered" evidence="4">
    <location>
        <begin position="989"/>
        <end position="1117"/>
    </location>
</feature>
<evidence type="ECO:0000256" key="3">
    <source>
        <dbReference type="ARBA" id="ARBA00023306"/>
    </source>
</evidence>
<dbReference type="PANTHER" id="PTHR22940:SF4">
    <property type="entry name" value="PROTEIN TIMELESS HOMOLOG"/>
    <property type="match status" value="1"/>
</dbReference>
<evidence type="ECO:0000313" key="7">
    <source>
        <dbReference type="Proteomes" id="UP001489004"/>
    </source>
</evidence>
<dbReference type="Pfam" id="PF04821">
    <property type="entry name" value="TIMELESS"/>
    <property type="match status" value="1"/>
</dbReference>
<keyword evidence="2" id="KW-0539">Nucleus</keyword>
<evidence type="ECO:0000256" key="2">
    <source>
        <dbReference type="ARBA" id="ARBA00023242"/>
    </source>
</evidence>
<dbReference type="AlphaFoldDB" id="A0AAW1RAK0"/>
<dbReference type="Proteomes" id="UP001489004">
    <property type="component" value="Unassembled WGS sequence"/>
</dbReference>
<protein>
    <recommendedName>
        <fullName evidence="5">Timeless N-terminal domain-containing protein</fullName>
    </recommendedName>
</protein>
<keyword evidence="7" id="KW-1185">Reference proteome</keyword>
<feature type="compositionally biased region" description="Low complexity" evidence="4">
    <location>
        <begin position="1174"/>
        <end position="1188"/>
    </location>
</feature>
<dbReference type="PANTHER" id="PTHR22940">
    <property type="entry name" value="TIMEOUT/TIMELESS-2"/>
    <property type="match status" value="1"/>
</dbReference>
<proteinExistence type="predicted"/>
<feature type="compositionally biased region" description="Low complexity" evidence="4">
    <location>
        <begin position="1146"/>
        <end position="1157"/>
    </location>
</feature>
<evidence type="ECO:0000256" key="4">
    <source>
        <dbReference type="SAM" id="MobiDB-lite"/>
    </source>
</evidence>
<feature type="region of interest" description="Disordered" evidence="4">
    <location>
        <begin position="1174"/>
        <end position="1211"/>
    </location>
</feature>
<evidence type="ECO:0000259" key="5">
    <source>
        <dbReference type="Pfam" id="PF04821"/>
    </source>
</evidence>
<evidence type="ECO:0000256" key="1">
    <source>
        <dbReference type="ARBA" id="ARBA00004123"/>
    </source>
</evidence>
<comment type="subcellular location">
    <subcellularLocation>
        <location evidence="1">Nucleus</location>
    </subcellularLocation>
</comment>
<feature type="compositionally biased region" description="Low complexity" evidence="4">
    <location>
        <begin position="1028"/>
        <end position="1041"/>
    </location>
</feature>
<dbReference type="InterPro" id="IPR044998">
    <property type="entry name" value="Timeless"/>
</dbReference>
<accession>A0AAW1RAK0</accession>
<feature type="compositionally biased region" description="Acidic residues" evidence="4">
    <location>
        <begin position="655"/>
        <end position="664"/>
    </location>
</feature>
<feature type="compositionally biased region" description="Low complexity" evidence="4">
    <location>
        <begin position="625"/>
        <end position="638"/>
    </location>
</feature>
<dbReference type="GO" id="GO:0031298">
    <property type="term" value="C:replication fork protection complex"/>
    <property type="evidence" value="ECO:0007669"/>
    <property type="project" value="TreeGrafter"/>
</dbReference>
<gene>
    <name evidence="6" type="ORF">WJX72_011470</name>
</gene>
<dbReference type="GO" id="GO:0006281">
    <property type="term" value="P:DNA repair"/>
    <property type="evidence" value="ECO:0007669"/>
    <property type="project" value="TreeGrafter"/>
</dbReference>